<dbReference type="InterPro" id="IPR050767">
    <property type="entry name" value="Sel1_AlgK"/>
</dbReference>
<gene>
    <name evidence="3" type="ORF">GCM10023095_21330</name>
</gene>
<dbReference type="InterPro" id="IPR006597">
    <property type="entry name" value="Sel1-like"/>
</dbReference>
<evidence type="ECO:0008006" key="5">
    <source>
        <dbReference type="Google" id="ProtNLM"/>
    </source>
</evidence>
<dbReference type="Pfam" id="PF08238">
    <property type="entry name" value="Sel1"/>
    <property type="match status" value="3"/>
</dbReference>
<keyword evidence="2" id="KW-0732">Signal</keyword>
<evidence type="ECO:0000256" key="2">
    <source>
        <dbReference type="SAM" id="SignalP"/>
    </source>
</evidence>
<evidence type="ECO:0000313" key="3">
    <source>
        <dbReference type="EMBL" id="GAA4500116.1"/>
    </source>
</evidence>
<dbReference type="SMART" id="SM00671">
    <property type="entry name" value="SEL1"/>
    <property type="match status" value="3"/>
</dbReference>
<dbReference type="Proteomes" id="UP001501321">
    <property type="component" value="Unassembled WGS sequence"/>
</dbReference>
<feature type="signal peptide" evidence="2">
    <location>
        <begin position="1"/>
        <end position="19"/>
    </location>
</feature>
<proteinExistence type="predicted"/>
<organism evidence="3 4">
    <name type="scientific">Pseudaeromonas paramecii</name>
    <dbReference type="NCBI Taxonomy" id="2138166"/>
    <lineage>
        <taxon>Bacteria</taxon>
        <taxon>Pseudomonadati</taxon>
        <taxon>Pseudomonadota</taxon>
        <taxon>Gammaproteobacteria</taxon>
        <taxon>Aeromonadales</taxon>
        <taxon>Aeromonadaceae</taxon>
        <taxon>Pseudaeromonas</taxon>
    </lineage>
</organism>
<dbReference type="InterPro" id="IPR011990">
    <property type="entry name" value="TPR-like_helical_dom_sf"/>
</dbReference>
<reference evidence="4" key="1">
    <citation type="journal article" date="2019" name="Int. J. Syst. Evol. Microbiol.">
        <title>The Global Catalogue of Microorganisms (GCM) 10K type strain sequencing project: providing services to taxonomists for standard genome sequencing and annotation.</title>
        <authorList>
            <consortium name="The Broad Institute Genomics Platform"/>
            <consortium name="The Broad Institute Genome Sequencing Center for Infectious Disease"/>
            <person name="Wu L."/>
            <person name="Ma J."/>
        </authorList>
    </citation>
    <scope>NUCLEOTIDE SEQUENCE [LARGE SCALE GENOMIC DNA]</scope>
    <source>
        <strain evidence="4">JCM 32226</strain>
    </source>
</reference>
<protein>
    <recommendedName>
        <fullName evidence="5">Sel1 repeat family protein</fullName>
    </recommendedName>
</protein>
<comment type="caution">
    <text evidence="3">The sequence shown here is derived from an EMBL/GenBank/DDBJ whole genome shotgun (WGS) entry which is preliminary data.</text>
</comment>
<evidence type="ECO:0000313" key="4">
    <source>
        <dbReference type="Proteomes" id="UP001501321"/>
    </source>
</evidence>
<dbReference type="PANTHER" id="PTHR11102:SF160">
    <property type="entry name" value="ERAD-ASSOCIATED E3 UBIQUITIN-PROTEIN LIGASE COMPONENT HRD3"/>
    <property type="match status" value="1"/>
</dbReference>
<keyword evidence="4" id="KW-1185">Reference proteome</keyword>
<evidence type="ECO:0000256" key="1">
    <source>
        <dbReference type="SAM" id="MobiDB-lite"/>
    </source>
</evidence>
<sequence>MKRTSLWLSGLLACGAIQADELAPTQDIFAGLDVPTQEAVQPVAASGAIPAVKPIQPIEPGESDGALPLPPAPPASAAPATGEDDSDGNMQAVQLYDPEQLIDWINHNTHLQRVKADDCQLVQDIEARAKVMMLPAYQYLWGDMLAWGVCVPKNAEQGVDYMWQAARQGLPAALEQLGRYYAQGTFVQKDPRQAALLMREAASLGLVKAQIAWVRMLVNGLGSPLDYEEAYRWLHHAVIGDAKQHAEASRLLAQLAKRMPANVVRRAKEYR</sequence>
<dbReference type="PANTHER" id="PTHR11102">
    <property type="entry name" value="SEL-1-LIKE PROTEIN"/>
    <property type="match status" value="1"/>
</dbReference>
<accession>A0ABP8QAF1</accession>
<dbReference type="EMBL" id="BAABFC010000013">
    <property type="protein sequence ID" value="GAA4500116.1"/>
    <property type="molecule type" value="Genomic_DNA"/>
</dbReference>
<feature type="region of interest" description="Disordered" evidence="1">
    <location>
        <begin position="54"/>
        <end position="89"/>
    </location>
</feature>
<feature type="chain" id="PRO_5045124822" description="Sel1 repeat family protein" evidence="2">
    <location>
        <begin position="20"/>
        <end position="271"/>
    </location>
</feature>
<dbReference type="Gene3D" id="1.25.40.10">
    <property type="entry name" value="Tetratricopeptide repeat domain"/>
    <property type="match status" value="1"/>
</dbReference>
<name>A0ABP8QAF1_9GAMM</name>
<dbReference type="SUPFAM" id="SSF81901">
    <property type="entry name" value="HCP-like"/>
    <property type="match status" value="1"/>
</dbReference>